<gene>
    <name evidence="1" type="ORF">JBS370_LOCUS43390</name>
</gene>
<comment type="caution">
    <text evidence="1">The sequence shown here is derived from an EMBL/GenBank/DDBJ whole genome shotgun (WGS) entry which is preliminary data.</text>
</comment>
<dbReference type="Proteomes" id="UP000663836">
    <property type="component" value="Unassembled WGS sequence"/>
</dbReference>
<name>A0A820NZR4_9BILA</name>
<dbReference type="AlphaFoldDB" id="A0A820NZR4"/>
<protein>
    <submittedName>
        <fullName evidence="1">Uncharacterized protein</fullName>
    </submittedName>
</protein>
<reference evidence="1" key="1">
    <citation type="submission" date="2021-02" db="EMBL/GenBank/DDBJ databases">
        <authorList>
            <person name="Nowell W R."/>
        </authorList>
    </citation>
    <scope>NUCLEOTIDE SEQUENCE</scope>
</reference>
<accession>A0A820NZR4</accession>
<evidence type="ECO:0000313" key="1">
    <source>
        <dbReference type="EMBL" id="CAF4399127.1"/>
    </source>
</evidence>
<sequence>MKEVLPKEMEKLENLKEWPIIMDEV</sequence>
<evidence type="ECO:0000313" key="2">
    <source>
        <dbReference type="Proteomes" id="UP000663836"/>
    </source>
</evidence>
<organism evidence="1 2">
    <name type="scientific">Rotaria sordida</name>
    <dbReference type="NCBI Taxonomy" id="392033"/>
    <lineage>
        <taxon>Eukaryota</taxon>
        <taxon>Metazoa</taxon>
        <taxon>Spiralia</taxon>
        <taxon>Gnathifera</taxon>
        <taxon>Rotifera</taxon>
        <taxon>Eurotatoria</taxon>
        <taxon>Bdelloidea</taxon>
        <taxon>Philodinida</taxon>
        <taxon>Philodinidae</taxon>
        <taxon>Rotaria</taxon>
    </lineage>
</organism>
<feature type="non-terminal residue" evidence="1">
    <location>
        <position position="25"/>
    </location>
</feature>
<dbReference type="EMBL" id="CAJOBD010066491">
    <property type="protein sequence ID" value="CAF4399127.1"/>
    <property type="molecule type" value="Genomic_DNA"/>
</dbReference>
<proteinExistence type="predicted"/>